<organism evidence="4 5">
    <name type="scientific">Tamilnaduibacter salinus</name>
    <dbReference type="NCBI Taxonomy" id="1484056"/>
    <lineage>
        <taxon>Bacteria</taxon>
        <taxon>Pseudomonadati</taxon>
        <taxon>Pseudomonadota</taxon>
        <taxon>Gammaproteobacteria</taxon>
        <taxon>Pseudomonadales</taxon>
        <taxon>Marinobacteraceae</taxon>
        <taxon>Tamilnaduibacter</taxon>
    </lineage>
</organism>
<dbReference type="NCBIfam" id="NF002449">
    <property type="entry name" value="PRK01617.1"/>
    <property type="match status" value="1"/>
</dbReference>
<accession>A0A2A2I7N1</accession>
<evidence type="ECO:0000259" key="3">
    <source>
        <dbReference type="Pfam" id="PF17775"/>
    </source>
</evidence>
<comment type="caution">
    <text evidence="4">The sequence shown here is derived from an EMBL/GenBank/DDBJ whole genome shotgun (WGS) entry which is preliminary data.</text>
</comment>
<evidence type="ECO:0000313" key="5">
    <source>
        <dbReference type="Proteomes" id="UP000218332"/>
    </source>
</evidence>
<dbReference type="SUPFAM" id="SSF54427">
    <property type="entry name" value="NTF2-like"/>
    <property type="match status" value="1"/>
</dbReference>
<gene>
    <name evidence="4" type="ORF">CF392_01355</name>
</gene>
<dbReference type="PANTHER" id="PTHR33747">
    <property type="entry name" value="UPF0225 PROTEIN SCO1677"/>
    <property type="match status" value="1"/>
</dbReference>
<dbReference type="Proteomes" id="UP000218332">
    <property type="component" value="Unassembled WGS sequence"/>
</dbReference>
<evidence type="ECO:0000256" key="2">
    <source>
        <dbReference type="HAMAP-Rule" id="MF_00612"/>
    </source>
</evidence>
<evidence type="ECO:0000256" key="1">
    <source>
        <dbReference type="ARBA" id="ARBA00010839"/>
    </source>
</evidence>
<protein>
    <recommendedName>
        <fullName evidence="2">UPF0225 protein CF392_01355</fullName>
    </recommendedName>
</protein>
<dbReference type="PANTHER" id="PTHR33747:SF1">
    <property type="entry name" value="ADENYLATE CYCLASE-ASSOCIATED CAP C-TERMINAL DOMAIN-CONTAINING PROTEIN"/>
    <property type="match status" value="1"/>
</dbReference>
<dbReference type="EMBL" id="NMPM01000008">
    <property type="protein sequence ID" value="PAV27130.1"/>
    <property type="molecule type" value="Genomic_DNA"/>
</dbReference>
<dbReference type="AlphaFoldDB" id="A0A2A2I7N1"/>
<dbReference type="SUPFAM" id="SSF103642">
    <property type="entry name" value="Sec-C motif"/>
    <property type="match status" value="1"/>
</dbReference>
<dbReference type="Pfam" id="PF02810">
    <property type="entry name" value="SEC-C"/>
    <property type="match status" value="2"/>
</dbReference>
<dbReference type="InterPro" id="IPR032710">
    <property type="entry name" value="NTF2-like_dom_sf"/>
</dbReference>
<comment type="similarity">
    <text evidence="1 2">Belongs to the UPF0225 family.</text>
</comment>
<name>A0A2A2I7N1_9GAMM</name>
<dbReference type="Gene3D" id="3.10.450.50">
    <property type="match status" value="1"/>
</dbReference>
<dbReference type="InterPro" id="IPR048469">
    <property type="entry name" value="YchJ-like_M"/>
</dbReference>
<dbReference type="RefSeq" id="WP_095609673.1">
    <property type="nucleotide sequence ID" value="NZ_NMPM01000008.1"/>
</dbReference>
<sequence length="151" mass="16667">MSTTTPDQCPCGSGAPYAECCQPYHLGNLAPTPETLMRSRYSAFVVRDKDYLLNTWHDSTCPPTLSLDDSPDWAALQILDSGEDGDRGQVHFRAIYRTGKGFGYLEERSDFIRENGCWFYVSGETSEGSLKPGRNDACPCGSGRKYKACCA</sequence>
<dbReference type="HAMAP" id="MF_00612">
    <property type="entry name" value="UPF0225"/>
    <property type="match status" value="1"/>
</dbReference>
<dbReference type="Pfam" id="PF17775">
    <property type="entry name" value="YchJ_M-like"/>
    <property type="match status" value="1"/>
</dbReference>
<keyword evidence="5" id="KW-1185">Reference proteome</keyword>
<dbReference type="InterPro" id="IPR023006">
    <property type="entry name" value="YchJ-like"/>
</dbReference>
<dbReference type="OrthoDB" id="21421at2"/>
<feature type="domain" description="YchJ-like middle NTF2-like" evidence="3">
    <location>
        <begin position="32"/>
        <end position="123"/>
    </location>
</feature>
<evidence type="ECO:0000313" key="4">
    <source>
        <dbReference type="EMBL" id="PAV27130.1"/>
    </source>
</evidence>
<dbReference type="InterPro" id="IPR004027">
    <property type="entry name" value="SEC_C_motif"/>
</dbReference>
<reference evidence="4 5" key="1">
    <citation type="submission" date="2017-07" db="EMBL/GenBank/DDBJ databases">
        <title>Tamlnaduibacter salinus (Mi-7) genome sequencing.</title>
        <authorList>
            <person name="Verma A."/>
            <person name="Krishnamurthi S."/>
        </authorList>
    </citation>
    <scope>NUCLEOTIDE SEQUENCE [LARGE SCALE GENOMIC DNA]</scope>
    <source>
        <strain evidence="4 5">Mi-7</strain>
    </source>
</reference>
<proteinExistence type="inferred from homology"/>